<dbReference type="Pfam" id="PF00205">
    <property type="entry name" value="TPP_enzyme_M"/>
    <property type="match status" value="1"/>
</dbReference>
<dbReference type="InterPro" id="IPR011766">
    <property type="entry name" value="TPP_enzyme_TPP-bd"/>
</dbReference>
<dbReference type="InterPro" id="IPR029061">
    <property type="entry name" value="THDP-binding"/>
</dbReference>
<protein>
    <submittedName>
        <fullName evidence="7">Acetolactate synthase large subunit</fullName>
        <ecNumber evidence="7">2.2.1.6</ecNumber>
    </submittedName>
</protein>
<feature type="domain" description="Thiamine pyrophosphate enzyme TPP-binding" evidence="5">
    <location>
        <begin position="385"/>
        <end position="530"/>
    </location>
</feature>
<organism evidence="7 8">
    <name type="scientific">Acetobacter thailandicus</name>
    <dbReference type="NCBI Taxonomy" id="1502842"/>
    <lineage>
        <taxon>Bacteria</taxon>
        <taxon>Pseudomonadati</taxon>
        <taxon>Pseudomonadota</taxon>
        <taxon>Alphaproteobacteria</taxon>
        <taxon>Acetobacterales</taxon>
        <taxon>Acetobacteraceae</taxon>
        <taxon>Acetobacter</taxon>
    </lineage>
</organism>
<gene>
    <name evidence="7" type="ORF">OQ497_03540</name>
</gene>
<evidence type="ECO:0000259" key="5">
    <source>
        <dbReference type="Pfam" id="PF02775"/>
    </source>
</evidence>
<dbReference type="SUPFAM" id="SSF52467">
    <property type="entry name" value="DHS-like NAD/FAD-binding domain"/>
    <property type="match status" value="1"/>
</dbReference>
<sequence length="552" mass="59843">MSETDHTAVSDLIVKCLENEGVKYVFGIPGEENIWLIRSVERSSTIRYVLVRHEQAASFMADAYGRLTGKAGVCSATLGPGAINLLLGTVNAQTCSAPLVALAAQVGKNRNFKESHQIVDLEGIFRPVTKWSNTITSTQALPETIRKAFALAQDGRPGATFVAVPEDVEKTLLSELPIPLKISRPGRSMAATSDLLKAAELLNNAVRPIVLSGHGVARDHASTALVALAERANLPVAVTFHGKGTIPDRHPNAIGTVGFMRHDYENFPFDEADVILAVGYELQEFDPVKINPNGDKIIIHLHDFEQDTDKCYQPSLSLIGSVSDTLTALTPHLTMHTSRIGAGARRHREQELNTGADDDSFPLKPARIVADIRKALGDEDIVFADTGAAKMWVARLYPTQVANTCIISNGLSTMAFALPGAMAAKLAFPNKRVLASMGDAAFLMNSQEIETALRENIPLTVLIWLDDAYGLIKWKMEMELKEHKQVDFMNPDFSAYARSFGAKGVHINTSGELLPALERALSSDGVTVITCPVDYSENIKLTDHLAALTSIA</sequence>
<dbReference type="Pfam" id="PF02775">
    <property type="entry name" value="TPP_enzyme_C"/>
    <property type="match status" value="1"/>
</dbReference>
<dbReference type="InterPro" id="IPR029035">
    <property type="entry name" value="DHS-like_NAD/FAD-binding_dom"/>
</dbReference>
<accession>A0ABT3QCM5</accession>
<dbReference type="PANTHER" id="PTHR18968:SF129">
    <property type="entry name" value="ACETOLACTATE SYNTHASE"/>
    <property type="match status" value="1"/>
</dbReference>
<evidence type="ECO:0000313" key="7">
    <source>
        <dbReference type="EMBL" id="MCX2563038.1"/>
    </source>
</evidence>
<dbReference type="PANTHER" id="PTHR18968">
    <property type="entry name" value="THIAMINE PYROPHOSPHATE ENZYMES"/>
    <property type="match status" value="1"/>
</dbReference>
<keyword evidence="2 3" id="KW-0786">Thiamine pyrophosphate</keyword>
<dbReference type="CDD" id="cd07035">
    <property type="entry name" value="TPP_PYR_POX_like"/>
    <property type="match status" value="1"/>
</dbReference>
<evidence type="ECO:0000313" key="8">
    <source>
        <dbReference type="Proteomes" id="UP001301152"/>
    </source>
</evidence>
<comment type="similarity">
    <text evidence="1 3">Belongs to the TPP enzyme family.</text>
</comment>
<evidence type="ECO:0000259" key="6">
    <source>
        <dbReference type="Pfam" id="PF02776"/>
    </source>
</evidence>
<dbReference type="Pfam" id="PF02776">
    <property type="entry name" value="TPP_enzyme_N"/>
    <property type="match status" value="1"/>
</dbReference>
<dbReference type="Proteomes" id="UP001301152">
    <property type="component" value="Unassembled WGS sequence"/>
</dbReference>
<feature type="domain" description="Thiamine pyrophosphate enzyme N-terminal TPP-binding" evidence="6">
    <location>
        <begin position="9"/>
        <end position="117"/>
    </location>
</feature>
<evidence type="ECO:0000259" key="4">
    <source>
        <dbReference type="Pfam" id="PF00205"/>
    </source>
</evidence>
<evidence type="ECO:0000256" key="1">
    <source>
        <dbReference type="ARBA" id="ARBA00007812"/>
    </source>
</evidence>
<dbReference type="EC" id="2.2.1.6" evidence="7"/>
<reference evidence="7 8" key="1">
    <citation type="submission" date="2022-11" db="EMBL/GenBank/DDBJ databases">
        <title>Genome sequencing of Acetobacter type strain.</title>
        <authorList>
            <person name="Heo J."/>
            <person name="Lee D."/>
            <person name="Han B.-H."/>
            <person name="Hong S.-B."/>
            <person name="Kwon S.-W."/>
        </authorList>
    </citation>
    <scope>NUCLEOTIDE SEQUENCE [LARGE SCALE GENOMIC DNA]</scope>
    <source>
        <strain evidence="7 8">KACC 21253</strain>
    </source>
</reference>
<dbReference type="GO" id="GO:0003984">
    <property type="term" value="F:acetolactate synthase activity"/>
    <property type="evidence" value="ECO:0007669"/>
    <property type="project" value="UniProtKB-EC"/>
</dbReference>
<dbReference type="NCBIfam" id="NF006187">
    <property type="entry name" value="PRK08322.1"/>
    <property type="match status" value="1"/>
</dbReference>
<name>A0ABT3QCM5_9PROT</name>
<comment type="caution">
    <text evidence="7">The sequence shown here is derived from an EMBL/GenBank/DDBJ whole genome shotgun (WGS) entry which is preliminary data.</text>
</comment>
<feature type="domain" description="Thiamine pyrophosphate enzyme central" evidence="4">
    <location>
        <begin position="197"/>
        <end position="329"/>
    </location>
</feature>
<evidence type="ECO:0000256" key="3">
    <source>
        <dbReference type="RuleBase" id="RU362132"/>
    </source>
</evidence>
<keyword evidence="7" id="KW-0808">Transferase</keyword>
<evidence type="ECO:0000256" key="2">
    <source>
        <dbReference type="ARBA" id="ARBA00023052"/>
    </source>
</evidence>
<dbReference type="RefSeq" id="WP_173560041.1">
    <property type="nucleotide sequence ID" value="NZ_JAPIUZ010000001.1"/>
</dbReference>
<dbReference type="Gene3D" id="3.40.50.970">
    <property type="match status" value="2"/>
</dbReference>
<dbReference type="InterPro" id="IPR012000">
    <property type="entry name" value="Thiamin_PyroP_enz_cen_dom"/>
</dbReference>
<keyword evidence="8" id="KW-1185">Reference proteome</keyword>
<dbReference type="Gene3D" id="3.40.50.1220">
    <property type="entry name" value="TPP-binding domain"/>
    <property type="match status" value="1"/>
</dbReference>
<dbReference type="InterPro" id="IPR012001">
    <property type="entry name" value="Thiamin_PyroP_enz_TPP-bd_dom"/>
</dbReference>
<proteinExistence type="inferred from homology"/>
<dbReference type="SUPFAM" id="SSF52518">
    <property type="entry name" value="Thiamin diphosphate-binding fold (THDP-binding)"/>
    <property type="match status" value="2"/>
</dbReference>
<dbReference type="InterPro" id="IPR045229">
    <property type="entry name" value="TPP_enz"/>
</dbReference>
<dbReference type="EMBL" id="JAPIUZ010000001">
    <property type="protein sequence ID" value="MCX2563038.1"/>
    <property type="molecule type" value="Genomic_DNA"/>
</dbReference>